<dbReference type="PANTHER" id="PTHR30046">
    <property type="entry name" value="FLAGELLAR M-RING PROTEIN"/>
    <property type="match status" value="1"/>
</dbReference>
<feature type="domain" description="Flagellar M-ring C-terminal" evidence="2">
    <location>
        <begin position="8"/>
        <end position="128"/>
    </location>
</feature>
<organism evidence="3">
    <name type="scientific">mine drainage metagenome</name>
    <dbReference type="NCBI Taxonomy" id="410659"/>
    <lineage>
        <taxon>unclassified sequences</taxon>
        <taxon>metagenomes</taxon>
        <taxon>ecological metagenomes</taxon>
    </lineage>
</organism>
<feature type="non-terminal residue" evidence="3">
    <location>
        <position position="1"/>
    </location>
</feature>
<dbReference type="InterPro" id="IPR043427">
    <property type="entry name" value="YscJ/FliF"/>
</dbReference>
<reference evidence="3" key="2">
    <citation type="journal article" date="2014" name="ISME J.">
        <title>Microbial stratification in low pH oxic and suboxic macroscopic growths along an acid mine drainage.</title>
        <authorList>
            <person name="Mendez-Garcia C."/>
            <person name="Mesa V."/>
            <person name="Sprenger R.R."/>
            <person name="Richter M."/>
            <person name="Diez M.S."/>
            <person name="Solano J."/>
            <person name="Bargiela R."/>
            <person name="Golyshina O.V."/>
            <person name="Manteca A."/>
            <person name="Ramos J.L."/>
            <person name="Gallego J.R."/>
            <person name="Llorente I."/>
            <person name="Martins Dos Santos V.A."/>
            <person name="Jensen O.N."/>
            <person name="Pelaez A.I."/>
            <person name="Sanchez J."/>
            <person name="Ferrer M."/>
        </authorList>
    </citation>
    <scope>NUCLEOTIDE SEQUENCE</scope>
</reference>
<proteinExistence type="predicted"/>
<sequence length="152" mass="16229">ESRGSRILPVGVPGLLSNVPGATGKVSSPPLGPQNGSETSFKKKKEIDHYDVSETTQHVMEPVGTIKRVSVSVLVNQRLVEVSGKKGTKTVYQPRSAQEIQDFTHIVQNAMGFDPARGDQVVVLSVPFAGNAPGAVKNREQNLESSIAPFVP</sequence>
<keyword evidence="3" id="KW-0966">Cell projection</keyword>
<gene>
    <name evidence="3" type="ORF">B1B_12911</name>
</gene>
<keyword evidence="3" id="KW-0282">Flagellum</keyword>
<keyword evidence="3" id="KW-0969">Cilium</keyword>
<evidence type="ECO:0000313" key="3">
    <source>
        <dbReference type="EMBL" id="EQD45766.1"/>
    </source>
</evidence>
<evidence type="ECO:0000259" key="2">
    <source>
        <dbReference type="Pfam" id="PF08345"/>
    </source>
</evidence>
<feature type="non-terminal residue" evidence="3">
    <location>
        <position position="152"/>
    </location>
</feature>
<reference evidence="3" key="1">
    <citation type="submission" date="2013-08" db="EMBL/GenBank/DDBJ databases">
        <authorList>
            <person name="Mendez C."/>
            <person name="Richter M."/>
            <person name="Ferrer M."/>
            <person name="Sanchez J."/>
        </authorList>
    </citation>
    <scope>NUCLEOTIDE SEQUENCE</scope>
</reference>
<feature type="region of interest" description="Disordered" evidence="1">
    <location>
        <begin position="18"/>
        <end position="44"/>
    </location>
</feature>
<comment type="caution">
    <text evidence="3">The sequence shown here is derived from an EMBL/GenBank/DDBJ whole genome shotgun (WGS) entry which is preliminary data.</text>
</comment>
<name>T0ZCJ8_9ZZZZ</name>
<protein>
    <submittedName>
        <fullName evidence="3">Flagellar M-ring protein FliF</fullName>
    </submittedName>
</protein>
<dbReference type="InterPro" id="IPR013556">
    <property type="entry name" value="Flag_M-ring_C"/>
</dbReference>
<evidence type="ECO:0000256" key="1">
    <source>
        <dbReference type="SAM" id="MobiDB-lite"/>
    </source>
</evidence>
<dbReference type="EMBL" id="AUZY01008483">
    <property type="protein sequence ID" value="EQD45766.1"/>
    <property type="molecule type" value="Genomic_DNA"/>
</dbReference>
<dbReference type="PANTHER" id="PTHR30046:SF0">
    <property type="entry name" value="FLAGELLAR M-RING PROTEIN"/>
    <property type="match status" value="1"/>
</dbReference>
<accession>T0ZCJ8</accession>
<dbReference type="Pfam" id="PF08345">
    <property type="entry name" value="YscJ_FliF_C"/>
    <property type="match status" value="1"/>
</dbReference>
<dbReference type="AlphaFoldDB" id="T0ZCJ8"/>